<evidence type="ECO:0000313" key="4">
    <source>
        <dbReference type="EMBL" id="OUN88735.1"/>
    </source>
</evidence>
<dbReference type="Pfam" id="PF00440">
    <property type="entry name" value="TetR_N"/>
    <property type="match status" value="1"/>
</dbReference>
<feature type="DNA-binding region" description="H-T-H motif" evidence="2">
    <location>
        <begin position="32"/>
        <end position="51"/>
    </location>
</feature>
<evidence type="ECO:0000256" key="2">
    <source>
        <dbReference type="PROSITE-ProRule" id="PRU00335"/>
    </source>
</evidence>
<dbReference type="OrthoDB" id="3193022at2"/>
<dbReference type="AlphaFoldDB" id="A0A1Y3XTA9"/>
<comment type="caution">
    <text evidence="4">The sequence shown here is derived from an EMBL/GenBank/DDBJ whole genome shotgun (WGS) entry which is preliminary data.</text>
</comment>
<dbReference type="SUPFAM" id="SSF46689">
    <property type="entry name" value="Homeodomain-like"/>
    <property type="match status" value="1"/>
</dbReference>
<dbReference type="InterPro" id="IPR009057">
    <property type="entry name" value="Homeodomain-like_sf"/>
</dbReference>
<dbReference type="PANTHER" id="PTHR43479">
    <property type="entry name" value="ACREF/ENVCD OPERON REPRESSOR-RELATED"/>
    <property type="match status" value="1"/>
</dbReference>
<dbReference type="EMBL" id="NFIE01000009">
    <property type="protein sequence ID" value="OUN88735.1"/>
    <property type="molecule type" value="Genomic_DNA"/>
</dbReference>
<dbReference type="PANTHER" id="PTHR43479:SF11">
    <property type="entry name" value="ACREF_ENVCD OPERON REPRESSOR-RELATED"/>
    <property type="match status" value="1"/>
</dbReference>
<dbReference type="Gene3D" id="1.10.357.10">
    <property type="entry name" value="Tetracycline Repressor, domain 2"/>
    <property type="match status" value="1"/>
</dbReference>
<dbReference type="Pfam" id="PF14278">
    <property type="entry name" value="TetR_C_8"/>
    <property type="match status" value="1"/>
</dbReference>
<dbReference type="RefSeq" id="WP_094335397.1">
    <property type="nucleotide sequence ID" value="NZ_NFIE01000009.1"/>
</dbReference>
<gene>
    <name evidence="4" type="ORF">B5G02_04945</name>
</gene>
<keyword evidence="5" id="KW-1185">Reference proteome</keyword>
<reference evidence="5" key="1">
    <citation type="submission" date="2017-04" db="EMBL/GenBank/DDBJ databases">
        <title>Function of individual gut microbiota members based on whole genome sequencing of pure cultures obtained from chicken caecum.</title>
        <authorList>
            <person name="Medvecky M."/>
            <person name="Cejkova D."/>
            <person name="Polansky O."/>
            <person name="Karasova D."/>
            <person name="Kubasova T."/>
            <person name="Cizek A."/>
            <person name="Rychlik I."/>
        </authorList>
    </citation>
    <scope>NUCLEOTIDE SEQUENCE [LARGE SCALE GENOMIC DNA]</scope>
    <source>
        <strain evidence="5">An5</strain>
    </source>
</reference>
<dbReference type="InterPro" id="IPR001647">
    <property type="entry name" value="HTH_TetR"/>
</dbReference>
<evidence type="ECO:0000259" key="3">
    <source>
        <dbReference type="PROSITE" id="PS50977"/>
    </source>
</evidence>
<accession>A0A1Y3XTA9</accession>
<evidence type="ECO:0000313" key="5">
    <source>
        <dbReference type="Proteomes" id="UP000195781"/>
    </source>
</evidence>
<dbReference type="GO" id="GO:0003677">
    <property type="term" value="F:DNA binding"/>
    <property type="evidence" value="ECO:0007669"/>
    <property type="project" value="UniProtKB-UniRule"/>
</dbReference>
<dbReference type="InterPro" id="IPR050624">
    <property type="entry name" value="HTH-type_Tx_Regulator"/>
</dbReference>
<dbReference type="InterPro" id="IPR039532">
    <property type="entry name" value="TetR_C_Firmicutes"/>
</dbReference>
<sequence>MKRQPQVTEQTRAHLMQAFWELYLEKPIDKITVREITDRAGYNRATFYLHYRDVYDLFEQLEDSILMQIRQLVNDRLLGEETLDFSNHMGFIVQLAERFNRFMPRLLAGDPSFAERLKAIITPLLDRFIIPADELTDDERDILRNFYASGLLSAITTWMPRRDRMPIDEFIALIMQAVAPHQAERA</sequence>
<dbReference type="Proteomes" id="UP000195781">
    <property type="component" value="Unassembled WGS sequence"/>
</dbReference>
<keyword evidence="1 2" id="KW-0238">DNA-binding</keyword>
<organism evidence="4 5">
    <name type="scientific">[Collinsella] massiliensis</name>
    <dbReference type="NCBI Taxonomy" id="1232426"/>
    <lineage>
        <taxon>Bacteria</taxon>
        <taxon>Bacillati</taxon>
        <taxon>Actinomycetota</taxon>
        <taxon>Coriobacteriia</taxon>
        <taxon>Coriobacteriales</taxon>
        <taxon>Coriobacteriaceae</taxon>
        <taxon>Enorma</taxon>
    </lineage>
</organism>
<name>A0A1Y3XTA9_9ACTN</name>
<evidence type="ECO:0000256" key="1">
    <source>
        <dbReference type="ARBA" id="ARBA00023125"/>
    </source>
</evidence>
<dbReference type="PROSITE" id="PS50977">
    <property type="entry name" value="HTH_TETR_2"/>
    <property type="match status" value="1"/>
</dbReference>
<protein>
    <submittedName>
        <fullName evidence="4">TetR family transcriptional regulator</fullName>
    </submittedName>
</protein>
<proteinExistence type="predicted"/>
<feature type="domain" description="HTH tetR-type" evidence="3">
    <location>
        <begin position="9"/>
        <end position="69"/>
    </location>
</feature>